<evidence type="ECO:0000256" key="10">
    <source>
        <dbReference type="ARBA" id="ARBA00023170"/>
    </source>
</evidence>
<dbReference type="PRINTS" id="PR00237">
    <property type="entry name" value="GPCRRHODOPSN"/>
</dbReference>
<evidence type="ECO:0000256" key="8">
    <source>
        <dbReference type="ARBA" id="ARBA00023136"/>
    </source>
</evidence>
<feature type="transmembrane region" description="Helical" evidence="14">
    <location>
        <begin position="98"/>
        <end position="124"/>
    </location>
</feature>
<keyword evidence="11" id="KW-0325">Glycoprotein</keyword>
<feature type="transmembrane region" description="Helical" evidence="14">
    <location>
        <begin position="348"/>
        <end position="375"/>
    </location>
</feature>
<evidence type="ECO:0000256" key="4">
    <source>
        <dbReference type="ARBA" id="ARBA00022692"/>
    </source>
</evidence>
<feature type="non-terminal residue" evidence="16">
    <location>
        <position position="599"/>
    </location>
</feature>
<feature type="transmembrane region" description="Helical" evidence="14">
    <location>
        <begin position="561"/>
        <end position="581"/>
    </location>
</feature>
<dbReference type="InterPro" id="IPR050939">
    <property type="entry name" value="Olfactory_GPCR1"/>
</dbReference>
<keyword evidence="3" id="KW-0716">Sensory transduction</keyword>
<name>A0ABS2Z862_POLSE</name>
<proteinExistence type="inferred from homology"/>
<dbReference type="Gene3D" id="1.20.1070.10">
    <property type="entry name" value="Rhodopsin 7-helix transmembrane proteins"/>
    <property type="match status" value="2"/>
</dbReference>
<comment type="similarity">
    <text evidence="13">Belongs to the G-protein coupled receptor 1 family.</text>
</comment>
<evidence type="ECO:0000256" key="12">
    <source>
        <dbReference type="ARBA" id="ARBA00023224"/>
    </source>
</evidence>
<keyword evidence="9" id="KW-1015">Disulfide bond</keyword>
<keyword evidence="17" id="KW-1185">Reference proteome</keyword>
<evidence type="ECO:0000256" key="2">
    <source>
        <dbReference type="ARBA" id="ARBA00022475"/>
    </source>
</evidence>
<evidence type="ECO:0000313" key="16">
    <source>
        <dbReference type="EMBL" id="MBN3294238.1"/>
    </source>
</evidence>
<sequence length="599" mass="67268">MSTLNQNSSVVTEFLIVGFPGFRDQDSRRTLFGVFLTVYLFTLAGNILLITIFACDRTLHTPMYILVCGLAVLDIAISTNTLPSLLVLLILEYRIVPLAACFTQTMFLTGLFSTECFLLTLMAYDRYVAICYPLHYPNLVTNSRISKLVIGCWVAGFLWASITLGFALRLSFCKVTNVIYVFCDFGSLLFVACGDIQISNSAILFFPMSVLFTPLVLILFSYVRIIYLVVKIAIKEGRMKAFYTCGTHMLVIFVFFLTAAGVLISDRIPSTSKDAHILGLIVRNVFPSLMNPVIYCLRTKEIRSRFRDQESRRTLFGVFLTVYLFTLTGNILLITIFASDRTLHTPMYILVCGLAVLDIAISTNTLPSMLVVLILEYRIVPLAACFTQTMFVTGLFSTECFLLTLMAYDRYVAICYPLHYPNLISNSRISKLLVCCWVIGFLCASVTLALALRLSFCRPSNVIYVSCDVGSLLFLACGEIQIINYAILCIGLGVLFISLILILFSYLWIIISVVKIASKEGRMKAFYTCGTHMLVIFVFFLTAAGVFISDRTSLSSMDSRILGLIVRNVFPSLMNPVIYCLRTKEIRSSFWKMLKNIKC</sequence>
<dbReference type="PRINTS" id="PR00245">
    <property type="entry name" value="OLFACTORYR"/>
</dbReference>
<keyword evidence="6 14" id="KW-1133">Transmembrane helix</keyword>
<keyword evidence="7 13" id="KW-0297">G-protein coupled receptor</keyword>
<dbReference type="PANTHER" id="PTHR24242:SF359">
    <property type="entry name" value="ODORANT RECEPTOR-RELATED"/>
    <property type="match status" value="1"/>
</dbReference>
<evidence type="ECO:0000256" key="7">
    <source>
        <dbReference type="ARBA" id="ARBA00023040"/>
    </source>
</evidence>
<feature type="transmembrane region" description="Helical" evidence="14">
    <location>
        <begin position="31"/>
        <end position="52"/>
    </location>
</feature>
<evidence type="ECO:0000256" key="5">
    <source>
        <dbReference type="ARBA" id="ARBA00022725"/>
    </source>
</evidence>
<dbReference type="PANTHER" id="PTHR24242">
    <property type="entry name" value="G-PROTEIN COUPLED RECEPTOR"/>
    <property type="match status" value="1"/>
</dbReference>
<feature type="transmembrane region" description="Helical" evidence="14">
    <location>
        <begin position="178"/>
        <end position="198"/>
    </location>
</feature>
<dbReference type="InterPro" id="IPR000276">
    <property type="entry name" value="GPCR_Rhodpsn"/>
</dbReference>
<feature type="transmembrane region" description="Helical" evidence="14">
    <location>
        <begin position="315"/>
        <end position="336"/>
    </location>
</feature>
<dbReference type="PROSITE" id="PS00237">
    <property type="entry name" value="G_PROTEIN_RECEP_F1_1"/>
    <property type="match status" value="2"/>
</dbReference>
<comment type="caution">
    <text evidence="16">The sequence shown here is derived from an EMBL/GenBank/DDBJ whole genome shotgun (WGS) entry which is preliminary data.</text>
</comment>
<evidence type="ECO:0000259" key="15">
    <source>
        <dbReference type="PROSITE" id="PS50262"/>
    </source>
</evidence>
<organism evidence="16 17">
    <name type="scientific">Polypterus senegalus</name>
    <name type="common">Senegal bichir</name>
    <dbReference type="NCBI Taxonomy" id="55291"/>
    <lineage>
        <taxon>Eukaryota</taxon>
        <taxon>Metazoa</taxon>
        <taxon>Chordata</taxon>
        <taxon>Craniata</taxon>
        <taxon>Vertebrata</taxon>
        <taxon>Euteleostomi</taxon>
        <taxon>Actinopterygii</taxon>
        <taxon>Polypteriformes</taxon>
        <taxon>Polypteridae</taxon>
        <taxon>Polypterus</taxon>
    </lineage>
</organism>
<feature type="transmembrane region" description="Helical" evidence="14">
    <location>
        <begin position="382"/>
        <end position="408"/>
    </location>
</feature>
<feature type="transmembrane region" description="Helical" evidence="14">
    <location>
        <begin position="242"/>
        <end position="264"/>
    </location>
</feature>
<accession>A0ABS2Z862</accession>
<feature type="transmembrane region" description="Helical" evidence="14">
    <location>
        <begin position="493"/>
        <end position="514"/>
    </location>
</feature>
<evidence type="ECO:0000256" key="6">
    <source>
        <dbReference type="ARBA" id="ARBA00022989"/>
    </source>
</evidence>
<dbReference type="EMBL" id="JAAWVN010025602">
    <property type="protein sequence ID" value="MBN3294238.1"/>
    <property type="molecule type" value="Genomic_DNA"/>
</dbReference>
<feature type="transmembrane region" description="Helical" evidence="14">
    <location>
        <begin position="276"/>
        <end position="294"/>
    </location>
</feature>
<evidence type="ECO:0000256" key="11">
    <source>
        <dbReference type="ARBA" id="ARBA00023180"/>
    </source>
</evidence>
<dbReference type="Proteomes" id="UP001166052">
    <property type="component" value="Unassembled WGS sequence"/>
</dbReference>
<evidence type="ECO:0000313" key="17">
    <source>
        <dbReference type="Proteomes" id="UP001166052"/>
    </source>
</evidence>
<keyword evidence="10 13" id="KW-0675">Receptor</keyword>
<feature type="transmembrane region" description="Helical" evidence="14">
    <location>
        <begin position="526"/>
        <end position="549"/>
    </location>
</feature>
<evidence type="ECO:0000256" key="9">
    <source>
        <dbReference type="ARBA" id="ARBA00023157"/>
    </source>
</evidence>
<dbReference type="Pfam" id="PF13853">
    <property type="entry name" value="7tm_4"/>
    <property type="match status" value="2"/>
</dbReference>
<keyword evidence="5" id="KW-0552">Olfaction</keyword>
<keyword evidence="2" id="KW-1003">Cell membrane</keyword>
<feature type="transmembrane region" description="Helical" evidence="14">
    <location>
        <begin position="428"/>
        <end position="450"/>
    </location>
</feature>
<keyword evidence="12 13" id="KW-0807">Transducer</keyword>
<dbReference type="SUPFAM" id="SSF81321">
    <property type="entry name" value="Family A G protein-coupled receptor-like"/>
    <property type="match status" value="2"/>
</dbReference>
<feature type="transmembrane region" description="Helical" evidence="14">
    <location>
        <begin position="64"/>
        <end position="91"/>
    </location>
</feature>
<feature type="transmembrane region" description="Helical" evidence="14">
    <location>
        <begin position="204"/>
        <end position="230"/>
    </location>
</feature>
<feature type="domain" description="G-protein coupled receptors family 1 profile" evidence="15">
    <location>
        <begin position="45"/>
        <end position="295"/>
    </location>
</feature>
<feature type="transmembrane region" description="Helical" evidence="14">
    <location>
        <begin position="144"/>
        <end position="166"/>
    </location>
</feature>
<feature type="non-terminal residue" evidence="16">
    <location>
        <position position="1"/>
    </location>
</feature>
<evidence type="ECO:0000256" key="3">
    <source>
        <dbReference type="ARBA" id="ARBA00022606"/>
    </source>
</evidence>
<evidence type="ECO:0000256" key="14">
    <source>
        <dbReference type="SAM" id="Phobius"/>
    </source>
</evidence>
<feature type="transmembrane region" description="Helical" evidence="14">
    <location>
        <begin position="462"/>
        <end position="487"/>
    </location>
</feature>
<keyword evidence="4 13" id="KW-0812">Transmembrane</keyword>
<feature type="domain" description="G-protein coupled receptors family 1 profile" evidence="15">
    <location>
        <begin position="329"/>
        <end position="579"/>
    </location>
</feature>
<evidence type="ECO:0000256" key="1">
    <source>
        <dbReference type="ARBA" id="ARBA00004651"/>
    </source>
</evidence>
<keyword evidence="8 14" id="KW-0472">Membrane</keyword>
<comment type="subcellular location">
    <subcellularLocation>
        <location evidence="1">Cell membrane</location>
        <topology evidence="1">Multi-pass membrane protein</topology>
    </subcellularLocation>
</comment>
<dbReference type="InterPro" id="IPR000725">
    <property type="entry name" value="Olfact_rcpt"/>
</dbReference>
<protein>
    <submittedName>
        <fullName evidence="16">OR2D2 protein</fullName>
    </submittedName>
</protein>
<reference evidence="16" key="1">
    <citation type="journal article" date="2021" name="Cell">
        <title>Tracing the genetic footprints of vertebrate landing in non-teleost ray-finned fishes.</title>
        <authorList>
            <person name="Bi X."/>
            <person name="Wang K."/>
            <person name="Yang L."/>
            <person name="Pan H."/>
            <person name="Jiang H."/>
            <person name="Wei Q."/>
            <person name="Fang M."/>
            <person name="Yu H."/>
            <person name="Zhu C."/>
            <person name="Cai Y."/>
            <person name="He Y."/>
            <person name="Gan X."/>
            <person name="Zeng H."/>
            <person name="Yu D."/>
            <person name="Zhu Y."/>
            <person name="Jiang H."/>
            <person name="Qiu Q."/>
            <person name="Yang H."/>
            <person name="Zhang Y.E."/>
            <person name="Wang W."/>
            <person name="Zhu M."/>
            <person name="He S."/>
            <person name="Zhang G."/>
        </authorList>
    </citation>
    <scope>NUCLEOTIDE SEQUENCE</scope>
    <source>
        <strain evidence="16">Bchr_001</strain>
    </source>
</reference>
<gene>
    <name evidence="16" type="primary">Or2d2_2</name>
    <name evidence="16" type="ORF">GTO92_0002506</name>
</gene>
<dbReference type="PROSITE" id="PS50262">
    <property type="entry name" value="G_PROTEIN_RECEP_F1_2"/>
    <property type="match status" value="2"/>
</dbReference>
<evidence type="ECO:0000256" key="13">
    <source>
        <dbReference type="RuleBase" id="RU000688"/>
    </source>
</evidence>
<dbReference type="InterPro" id="IPR017452">
    <property type="entry name" value="GPCR_Rhodpsn_7TM"/>
</dbReference>